<evidence type="ECO:0000256" key="2">
    <source>
        <dbReference type="ARBA" id="ARBA00008697"/>
    </source>
</evidence>
<dbReference type="GO" id="GO:0005886">
    <property type="term" value="C:plasma membrane"/>
    <property type="evidence" value="ECO:0007669"/>
    <property type="project" value="UniProtKB-SubCell"/>
</dbReference>
<keyword evidence="8 11" id="KW-1133">Transmembrane helix</keyword>
<dbReference type="InterPro" id="IPR003838">
    <property type="entry name" value="ABC3_permease_C"/>
</dbReference>
<name>A0A430AJY0_9ENTE</name>
<evidence type="ECO:0000256" key="1">
    <source>
        <dbReference type="ARBA" id="ARBA00004651"/>
    </source>
</evidence>
<comment type="subcellular location">
    <subcellularLocation>
        <location evidence="1">Cell membrane</location>
        <topology evidence="1">Multi-pass membrane protein</topology>
    </subcellularLocation>
</comment>
<organism evidence="13 14">
    <name type="scientific">Vagococcus entomophilus</name>
    <dbReference type="NCBI Taxonomy" id="1160095"/>
    <lineage>
        <taxon>Bacteria</taxon>
        <taxon>Bacillati</taxon>
        <taxon>Bacillota</taxon>
        <taxon>Bacilli</taxon>
        <taxon>Lactobacillales</taxon>
        <taxon>Enterococcaceae</taxon>
        <taxon>Vagococcus</taxon>
    </lineage>
</organism>
<dbReference type="EMBL" id="NGJZ01000001">
    <property type="protein sequence ID" value="RSU08227.1"/>
    <property type="molecule type" value="Genomic_DNA"/>
</dbReference>
<keyword evidence="5" id="KW-0813">Transport</keyword>
<keyword evidence="14" id="KW-1185">Reference proteome</keyword>
<sequence length="361" mass="39354">MFLGINEMKYTKAKYVLIILVIVMITWLIAILSGLANGLQQGNRLAVDQWQAKTVIVTKESNKNLNASSLTEKEASSLLNNQNIAAVAQAALAIRNDSSKDSTRTNTSFFGVSNQSFLRPKVTSGNLYQKKNEVVLSADLKEQGYKIGDKIYAGTYKTPLEIVGWTKKSTYNIVPVIYTSIETIQAIKGQDTLTQENKTINGLVVRKNGVTLSSSLKEKVVQLDVKSFIEALPGYQAQNLTLDTMIYFLIIIASFVIGIFIYIMTLQKTAMFGVLKVQGVPTNYLVKSVISQTGILAVLGVAIGLILTAITVQFLPNSMPYTTNYLALGLNSLLLIIIALLGGFISTRTIKNIDPLVAIGG</sequence>
<keyword evidence="9 11" id="KW-0472">Membrane</keyword>
<dbReference type="Pfam" id="PF02687">
    <property type="entry name" value="FtsX"/>
    <property type="match status" value="1"/>
</dbReference>
<accession>A0A430AJY0</accession>
<evidence type="ECO:0000256" key="3">
    <source>
        <dbReference type="ARBA" id="ARBA00011131"/>
    </source>
</evidence>
<comment type="similarity">
    <text evidence="2">Belongs to the ABC-4 integral membrane protein family. HrtB subfamily.</text>
</comment>
<gene>
    <name evidence="13" type="ORF">CBF30_03000</name>
</gene>
<evidence type="ECO:0000259" key="12">
    <source>
        <dbReference type="Pfam" id="PF02687"/>
    </source>
</evidence>
<dbReference type="RefSeq" id="WP_126822627.1">
    <property type="nucleotide sequence ID" value="NZ_JBHLWU010000001.1"/>
</dbReference>
<feature type="transmembrane region" description="Helical" evidence="11">
    <location>
        <begin position="15"/>
        <end position="36"/>
    </location>
</feature>
<feature type="domain" description="ABC3 transporter permease C-terminal" evidence="12">
    <location>
        <begin position="245"/>
        <end position="355"/>
    </location>
</feature>
<dbReference type="AlphaFoldDB" id="A0A430AJY0"/>
<keyword evidence="6" id="KW-1003">Cell membrane</keyword>
<evidence type="ECO:0000256" key="5">
    <source>
        <dbReference type="ARBA" id="ARBA00022448"/>
    </source>
</evidence>
<feature type="transmembrane region" description="Helical" evidence="11">
    <location>
        <begin position="245"/>
        <end position="266"/>
    </location>
</feature>
<reference evidence="13 14" key="1">
    <citation type="submission" date="2017-05" db="EMBL/GenBank/DDBJ databases">
        <title>Vagococcus spp. assemblies.</title>
        <authorList>
            <person name="Gulvik C.A."/>
        </authorList>
    </citation>
    <scope>NUCLEOTIDE SEQUENCE [LARGE SCALE GENOMIC DNA]</scope>
    <source>
        <strain evidence="13 14">DSM 24756</strain>
    </source>
</reference>
<evidence type="ECO:0000256" key="6">
    <source>
        <dbReference type="ARBA" id="ARBA00022475"/>
    </source>
</evidence>
<evidence type="ECO:0000256" key="8">
    <source>
        <dbReference type="ARBA" id="ARBA00022989"/>
    </source>
</evidence>
<dbReference type="OrthoDB" id="384327at2"/>
<dbReference type="Proteomes" id="UP000288669">
    <property type="component" value="Unassembled WGS sequence"/>
</dbReference>
<keyword evidence="7 11" id="KW-0812">Transmembrane</keyword>
<comment type="function">
    <text evidence="10">Part of the ABC transporter complex hrt involved in hemin import. Responsible for the translocation of the substrate across the membrane.</text>
</comment>
<evidence type="ECO:0000256" key="11">
    <source>
        <dbReference type="SAM" id="Phobius"/>
    </source>
</evidence>
<evidence type="ECO:0000256" key="10">
    <source>
        <dbReference type="ARBA" id="ARBA00024973"/>
    </source>
</evidence>
<dbReference type="PANTHER" id="PTHR43738">
    <property type="entry name" value="ABC TRANSPORTER, MEMBRANE PROTEIN"/>
    <property type="match status" value="1"/>
</dbReference>
<dbReference type="PANTHER" id="PTHR43738:SF1">
    <property type="entry name" value="HEMIN TRANSPORT SYSTEM PERMEASE PROTEIN HRTB-RELATED"/>
    <property type="match status" value="1"/>
</dbReference>
<comment type="subunit">
    <text evidence="3">The complex is composed of two ATP-binding proteins (HrtA), two transmembrane proteins (HrtB) and a solute-binding protein.</text>
</comment>
<evidence type="ECO:0000256" key="4">
    <source>
        <dbReference type="ARBA" id="ARBA00016962"/>
    </source>
</evidence>
<evidence type="ECO:0000256" key="9">
    <source>
        <dbReference type="ARBA" id="ARBA00023136"/>
    </source>
</evidence>
<evidence type="ECO:0000313" key="13">
    <source>
        <dbReference type="EMBL" id="RSU08227.1"/>
    </source>
</evidence>
<proteinExistence type="inferred from homology"/>
<protein>
    <recommendedName>
        <fullName evidence="4">Putative hemin transport system permease protein HrtB</fullName>
    </recommendedName>
</protein>
<comment type="caution">
    <text evidence="13">The sequence shown here is derived from an EMBL/GenBank/DDBJ whole genome shotgun (WGS) entry which is preliminary data.</text>
</comment>
<evidence type="ECO:0000313" key="14">
    <source>
        <dbReference type="Proteomes" id="UP000288669"/>
    </source>
</evidence>
<feature type="transmembrane region" description="Helical" evidence="11">
    <location>
        <begin position="294"/>
        <end position="314"/>
    </location>
</feature>
<dbReference type="InterPro" id="IPR051125">
    <property type="entry name" value="ABC-4/HrtB_transporter"/>
</dbReference>
<evidence type="ECO:0000256" key="7">
    <source>
        <dbReference type="ARBA" id="ARBA00022692"/>
    </source>
</evidence>
<feature type="transmembrane region" description="Helical" evidence="11">
    <location>
        <begin position="326"/>
        <end position="345"/>
    </location>
</feature>